<dbReference type="PATRIC" id="fig|1457173.3.peg.754"/>
<dbReference type="Proteomes" id="UP000020766">
    <property type="component" value="Unassembled WGS sequence"/>
</dbReference>
<name>A0A014P5C1_9BURK</name>
<dbReference type="InterPro" id="IPR042100">
    <property type="entry name" value="Bug_dom1"/>
</dbReference>
<evidence type="ECO:0000256" key="1">
    <source>
        <dbReference type="ARBA" id="ARBA00006987"/>
    </source>
</evidence>
<dbReference type="PROSITE" id="PS51318">
    <property type="entry name" value="TAT"/>
    <property type="match status" value="1"/>
</dbReference>
<dbReference type="SUPFAM" id="SSF53850">
    <property type="entry name" value="Periplasmic binding protein-like II"/>
    <property type="match status" value="1"/>
</dbReference>
<protein>
    <submittedName>
        <fullName evidence="3">Twin-arginine translocation pathway signal protein</fullName>
    </submittedName>
</protein>
<dbReference type="AlphaFoldDB" id="A0A014P5C1"/>
<accession>A0A014P5C1</accession>
<reference evidence="3 4" key="1">
    <citation type="submission" date="2014-01" db="EMBL/GenBank/DDBJ databases">
        <title>Interspecies Systems Biology Uncovers Metabolites Affecting C. elegans Gene Expression and Life History Traits.</title>
        <authorList>
            <person name="Watson E."/>
            <person name="Macneil L.T."/>
            <person name="Ritter A.D."/>
            <person name="Yilmaz L.S."/>
            <person name="Rosebrock A.P."/>
            <person name="Caudy A.A."/>
            <person name="Walhout A.J."/>
        </authorList>
    </citation>
    <scope>NUCLEOTIDE SEQUENCE [LARGE SCALE GENOMIC DNA]</scope>
    <source>
        <strain evidence="3 4">DA1877</strain>
    </source>
</reference>
<keyword evidence="2" id="KW-0732">Signal</keyword>
<dbReference type="PIRSF" id="PIRSF017082">
    <property type="entry name" value="YflP"/>
    <property type="match status" value="1"/>
</dbReference>
<organism evidence="3 4">
    <name type="scientific">Comamonas aquatica DA1877</name>
    <dbReference type="NCBI Taxonomy" id="1457173"/>
    <lineage>
        <taxon>Bacteria</taxon>
        <taxon>Pseudomonadati</taxon>
        <taxon>Pseudomonadota</taxon>
        <taxon>Betaproteobacteria</taxon>
        <taxon>Burkholderiales</taxon>
        <taxon>Comamonadaceae</taxon>
        <taxon>Comamonas</taxon>
    </lineage>
</organism>
<dbReference type="InterPro" id="IPR006311">
    <property type="entry name" value="TAT_signal"/>
</dbReference>
<feature type="signal peptide" evidence="2">
    <location>
        <begin position="1"/>
        <end position="22"/>
    </location>
</feature>
<evidence type="ECO:0000313" key="4">
    <source>
        <dbReference type="Proteomes" id="UP000020766"/>
    </source>
</evidence>
<dbReference type="PANTHER" id="PTHR42928">
    <property type="entry name" value="TRICARBOXYLATE-BINDING PROTEIN"/>
    <property type="match status" value="1"/>
</dbReference>
<dbReference type="Pfam" id="PF03401">
    <property type="entry name" value="TctC"/>
    <property type="match status" value="1"/>
</dbReference>
<evidence type="ECO:0000256" key="2">
    <source>
        <dbReference type="SAM" id="SignalP"/>
    </source>
</evidence>
<dbReference type="Gene3D" id="3.40.190.10">
    <property type="entry name" value="Periplasmic binding protein-like II"/>
    <property type="match status" value="1"/>
</dbReference>
<evidence type="ECO:0000313" key="3">
    <source>
        <dbReference type="EMBL" id="EXU81350.1"/>
    </source>
</evidence>
<dbReference type="InterPro" id="IPR005064">
    <property type="entry name" value="BUG"/>
</dbReference>
<dbReference type="RefSeq" id="WP_043379325.1">
    <property type="nucleotide sequence ID" value="NZ_JBOK01000003.1"/>
</dbReference>
<keyword evidence="4" id="KW-1185">Reference proteome</keyword>
<dbReference type="PANTHER" id="PTHR42928:SF5">
    <property type="entry name" value="BLR1237 PROTEIN"/>
    <property type="match status" value="1"/>
</dbReference>
<gene>
    <name evidence="3" type="ORF">AX13_11135</name>
</gene>
<dbReference type="Gene3D" id="3.40.190.150">
    <property type="entry name" value="Bordetella uptake gene, domain 1"/>
    <property type="match status" value="1"/>
</dbReference>
<comment type="similarity">
    <text evidence="1">Belongs to the UPF0065 (bug) family.</text>
</comment>
<comment type="caution">
    <text evidence="3">The sequence shown here is derived from an EMBL/GenBank/DDBJ whole genome shotgun (WGS) entry which is preliminary data.</text>
</comment>
<dbReference type="EMBL" id="JBOK01000003">
    <property type="protein sequence ID" value="EXU81350.1"/>
    <property type="molecule type" value="Genomic_DNA"/>
</dbReference>
<feature type="chain" id="PRO_5001473224" evidence="2">
    <location>
        <begin position="23"/>
        <end position="328"/>
    </location>
</feature>
<dbReference type="STRING" id="225991.MA05_14525"/>
<proteinExistence type="inferred from homology"/>
<sequence length="328" mass="34276">MISRRQLLAACAASTTTLSPWAASRSWAQGQPVRLVVGFAAGGSADFVARQLGQLLAAEIGAPVLVDNRPGAGGRIAVEAVKNAKPDGLTLLVTPGSILTIYPHVYTKLSYQPLTDLVPVAALCALPYSVNVGPLVPGSVRSLQDFGAWLKAHPQMASYGSPGAGTTPHFLGAMFAASVGVDYVHAPYKGGALALQDVMAGQLTSSFNVVSEPVAQIGNPKLRTLAVSSAQRIAQMPQVPTFAEQGLGDLTSSEWMGLLAPKGTPAELVQRLHAAANRSMAQPKLQQALAEMAFSVTASSQAEFAQLLQQDLRKWGPVVQRTGFKAEG</sequence>
<dbReference type="GeneID" id="74937507"/>